<protein>
    <submittedName>
        <fullName evidence="1">Uncharacterized protein</fullName>
    </submittedName>
</protein>
<dbReference type="RefSeq" id="WP_083344230.1">
    <property type="nucleotide sequence ID" value="NZ_LT629690.1"/>
</dbReference>
<keyword evidence="2" id="KW-1185">Reference proteome</keyword>
<evidence type="ECO:0000313" key="1">
    <source>
        <dbReference type="EMBL" id="SDE99237.1"/>
    </source>
</evidence>
<dbReference type="Proteomes" id="UP000182427">
    <property type="component" value="Chromosome I"/>
</dbReference>
<organism evidence="1 2">
    <name type="scientific">Terriglobus roseus</name>
    <dbReference type="NCBI Taxonomy" id="392734"/>
    <lineage>
        <taxon>Bacteria</taxon>
        <taxon>Pseudomonadati</taxon>
        <taxon>Acidobacteriota</taxon>
        <taxon>Terriglobia</taxon>
        <taxon>Terriglobales</taxon>
        <taxon>Acidobacteriaceae</taxon>
        <taxon>Terriglobus</taxon>
    </lineage>
</organism>
<dbReference type="EMBL" id="LT629690">
    <property type="protein sequence ID" value="SDE99237.1"/>
    <property type="molecule type" value="Genomic_DNA"/>
</dbReference>
<accession>A0A1G7HFF9</accession>
<name>A0A1G7HFF9_9BACT</name>
<dbReference type="OrthoDB" id="980892at2"/>
<dbReference type="AlphaFoldDB" id="A0A1G7HFF9"/>
<sequence length="156" mass="17900">MKLNPVGSTSLLAIVVGAGLFSGFSSRPVLAQTLTVTPKPVTVEWVYRVKYGYKDEWWALFKKNQISVLERQKQLGYVKEYTVYAPSLHTSEDSRWDYRIVIVRASADAPQGLSEGEIAKQLFPDQTTYKREENRRWELTTNHWDLPIHVVNLSAQ</sequence>
<gene>
    <name evidence="1" type="ORF">SAMN05444167_1058</name>
</gene>
<reference evidence="1 2" key="1">
    <citation type="submission" date="2016-10" db="EMBL/GenBank/DDBJ databases">
        <authorList>
            <person name="de Groot N.N."/>
        </authorList>
    </citation>
    <scope>NUCLEOTIDE SEQUENCE [LARGE SCALE GENOMIC DNA]</scope>
    <source>
        <strain evidence="1 2">GAS232</strain>
    </source>
</reference>
<evidence type="ECO:0000313" key="2">
    <source>
        <dbReference type="Proteomes" id="UP000182427"/>
    </source>
</evidence>
<proteinExistence type="predicted"/>